<dbReference type="Gene3D" id="3.40.50.300">
    <property type="entry name" value="P-loop containing nucleotide triphosphate hydrolases"/>
    <property type="match status" value="1"/>
</dbReference>
<dbReference type="GO" id="GO:0008333">
    <property type="term" value="P:endosome to lysosome transport"/>
    <property type="evidence" value="ECO:0007669"/>
    <property type="project" value="TreeGrafter"/>
</dbReference>
<dbReference type="SMART" id="SM00175">
    <property type="entry name" value="RAB"/>
    <property type="match status" value="1"/>
</dbReference>
<organism evidence="5 6">
    <name type="scientific">Steinernema carpocapsae</name>
    <name type="common">Entomopathogenic nematode</name>
    <dbReference type="NCBI Taxonomy" id="34508"/>
    <lineage>
        <taxon>Eukaryota</taxon>
        <taxon>Metazoa</taxon>
        <taxon>Ecdysozoa</taxon>
        <taxon>Nematoda</taxon>
        <taxon>Chromadorea</taxon>
        <taxon>Rhabditida</taxon>
        <taxon>Tylenchina</taxon>
        <taxon>Panagrolaimomorpha</taxon>
        <taxon>Strongyloidoidea</taxon>
        <taxon>Steinernematidae</taxon>
        <taxon>Steinernema</taxon>
    </lineage>
</organism>
<reference evidence="5 6" key="2">
    <citation type="journal article" date="2019" name="G3 (Bethesda)">
        <title>Hybrid Assembly of the Genome of the Entomopathogenic Nematode Steinernema carpocapsae Identifies the X-Chromosome.</title>
        <authorList>
            <person name="Serra L."/>
            <person name="Macchietto M."/>
            <person name="Macias-Munoz A."/>
            <person name="McGill C.J."/>
            <person name="Rodriguez I.M."/>
            <person name="Rodriguez B."/>
            <person name="Murad R."/>
            <person name="Mortazavi A."/>
        </authorList>
    </citation>
    <scope>NUCLEOTIDE SEQUENCE [LARGE SCALE GENOMIC DNA]</scope>
    <source>
        <strain evidence="5 6">ALL</strain>
    </source>
</reference>
<dbReference type="PROSITE" id="PS51419">
    <property type="entry name" value="RAB"/>
    <property type="match status" value="1"/>
</dbReference>
<accession>A0A4V6A0R2</accession>
<dbReference type="GO" id="GO:0005525">
    <property type="term" value="F:GTP binding"/>
    <property type="evidence" value="ECO:0007669"/>
    <property type="project" value="UniProtKB-KW"/>
</dbReference>
<dbReference type="Proteomes" id="UP000298663">
    <property type="component" value="Unassembled WGS sequence"/>
</dbReference>
<feature type="region of interest" description="Disordered" evidence="4">
    <location>
        <begin position="156"/>
        <end position="180"/>
    </location>
</feature>
<dbReference type="GO" id="GO:0003924">
    <property type="term" value="F:GTPase activity"/>
    <property type="evidence" value="ECO:0007669"/>
    <property type="project" value="InterPro"/>
</dbReference>
<evidence type="ECO:0000256" key="1">
    <source>
        <dbReference type="ARBA" id="ARBA00006270"/>
    </source>
</evidence>
<evidence type="ECO:0000256" key="2">
    <source>
        <dbReference type="ARBA" id="ARBA00022741"/>
    </source>
</evidence>
<dbReference type="PANTHER" id="PTHR47981:SF39">
    <property type="entry name" value="RAS-RELATED PROTEIN RAB"/>
    <property type="match status" value="1"/>
</dbReference>
<dbReference type="PROSITE" id="PS51421">
    <property type="entry name" value="RAS"/>
    <property type="match status" value="1"/>
</dbReference>
<evidence type="ECO:0000256" key="3">
    <source>
        <dbReference type="ARBA" id="ARBA00023134"/>
    </source>
</evidence>
<comment type="similarity">
    <text evidence="1">Belongs to the small GTPase superfamily. Rab family.</text>
</comment>
<dbReference type="SUPFAM" id="SSF52540">
    <property type="entry name" value="P-loop containing nucleoside triphosphate hydrolases"/>
    <property type="match status" value="1"/>
</dbReference>
<dbReference type="Pfam" id="PF00071">
    <property type="entry name" value="Ras"/>
    <property type="match status" value="1"/>
</dbReference>
<dbReference type="AlphaFoldDB" id="A0A4V6A0R2"/>
<dbReference type="OrthoDB" id="1436450at2759"/>
<reference evidence="5 6" key="1">
    <citation type="journal article" date="2015" name="Genome Biol.">
        <title>Comparative genomics of Steinernema reveals deeply conserved gene regulatory networks.</title>
        <authorList>
            <person name="Dillman A.R."/>
            <person name="Macchietto M."/>
            <person name="Porter C.F."/>
            <person name="Rogers A."/>
            <person name="Williams B."/>
            <person name="Antoshechkin I."/>
            <person name="Lee M.M."/>
            <person name="Goodwin Z."/>
            <person name="Lu X."/>
            <person name="Lewis E.E."/>
            <person name="Goodrich-Blair H."/>
            <person name="Stock S.P."/>
            <person name="Adams B.J."/>
            <person name="Sternberg P.W."/>
            <person name="Mortazavi A."/>
        </authorList>
    </citation>
    <scope>NUCLEOTIDE SEQUENCE [LARGE SCALE GENOMIC DNA]</scope>
    <source>
        <strain evidence="5 6">ALL</strain>
    </source>
</reference>
<dbReference type="STRING" id="34508.A0A4V6A0R2"/>
<evidence type="ECO:0000313" key="5">
    <source>
        <dbReference type="EMBL" id="TKR72415.1"/>
    </source>
</evidence>
<sequence>MVVNREFVLYTVASKLRGKMVFVQAQDGTGQDRFGNMTRVYYKDAHAALIVYDSTREATFEGALRWKADLDNKVLLASGKPVPAVLLSNKCDLDSLVSAKSVEKLAEENGFLKGMDVSAKDNIGIDEAFQFLTDQVVATERDGQYEIPLYQRDGNVRRLTNPSNMSGRNGPQEKQDSCSC</sequence>
<feature type="compositionally biased region" description="Basic and acidic residues" evidence="4">
    <location>
        <begin position="171"/>
        <end position="180"/>
    </location>
</feature>
<keyword evidence="6" id="KW-1185">Reference proteome</keyword>
<dbReference type="PRINTS" id="PR00449">
    <property type="entry name" value="RASTRNSFRMNG"/>
</dbReference>
<feature type="compositionally biased region" description="Polar residues" evidence="4">
    <location>
        <begin position="158"/>
        <end position="169"/>
    </location>
</feature>
<evidence type="ECO:0008006" key="7">
    <source>
        <dbReference type="Google" id="ProtNLM"/>
    </source>
</evidence>
<protein>
    <recommendedName>
        <fullName evidence="7">Ras-related protein Rab</fullName>
    </recommendedName>
</protein>
<dbReference type="GO" id="GO:0005764">
    <property type="term" value="C:lysosome"/>
    <property type="evidence" value="ECO:0007669"/>
    <property type="project" value="TreeGrafter"/>
</dbReference>
<dbReference type="EMBL" id="AZBU02000006">
    <property type="protein sequence ID" value="TKR72415.1"/>
    <property type="molecule type" value="Genomic_DNA"/>
</dbReference>
<evidence type="ECO:0000313" key="6">
    <source>
        <dbReference type="Proteomes" id="UP000298663"/>
    </source>
</evidence>
<dbReference type="GO" id="GO:0045335">
    <property type="term" value="C:phagocytic vesicle"/>
    <property type="evidence" value="ECO:0007669"/>
    <property type="project" value="TreeGrafter"/>
</dbReference>
<dbReference type="GO" id="GO:0005770">
    <property type="term" value="C:late endosome"/>
    <property type="evidence" value="ECO:0007669"/>
    <property type="project" value="TreeGrafter"/>
</dbReference>
<dbReference type="SMART" id="SM00173">
    <property type="entry name" value="RAS"/>
    <property type="match status" value="1"/>
</dbReference>
<dbReference type="GO" id="GO:0090385">
    <property type="term" value="P:phagosome-lysosome fusion"/>
    <property type="evidence" value="ECO:0007669"/>
    <property type="project" value="TreeGrafter"/>
</dbReference>
<keyword evidence="3" id="KW-0342">GTP-binding</keyword>
<comment type="caution">
    <text evidence="5">The sequence shown here is derived from an EMBL/GenBank/DDBJ whole genome shotgun (WGS) entry which is preliminary data.</text>
</comment>
<dbReference type="PANTHER" id="PTHR47981">
    <property type="entry name" value="RAB FAMILY"/>
    <property type="match status" value="1"/>
</dbReference>
<evidence type="ECO:0000256" key="4">
    <source>
        <dbReference type="SAM" id="MobiDB-lite"/>
    </source>
</evidence>
<keyword evidence="2" id="KW-0547">Nucleotide-binding</keyword>
<dbReference type="InterPro" id="IPR027417">
    <property type="entry name" value="P-loop_NTPase"/>
</dbReference>
<proteinExistence type="inferred from homology"/>
<dbReference type="InterPro" id="IPR001806">
    <property type="entry name" value="Small_GTPase"/>
</dbReference>
<gene>
    <name evidence="5" type="ORF">L596_019862</name>
</gene>
<name>A0A4V6A0R2_STECR</name>